<feature type="compositionally biased region" description="Polar residues" evidence="1">
    <location>
        <begin position="278"/>
        <end position="295"/>
    </location>
</feature>
<proteinExistence type="predicted"/>
<evidence type="ECO:0000256" key="1">
    <source>
        <dbReference type="SAM" id="MobiDB-lite"/>
    </source>
</evidence>
<protein>
    <recommendedName>
        <fullName evidence="4">DUF4283 domain-containing protein</fullName>
    </recommendedName>
</protein>
<dbReference type="Gene3D" id="3.60.10.10">
    <property type="entry name" value="Endonuclease/exonuclease/phosphatase"/>
    <property type="match status" value="1"/>
</dbReference>
<feature type="region of interest" description="Disordered" evidence="1">
    <location>
        <begin position="308"/>
        <end position="375"/>
    </location>
</feature>
<dbReference type="SUPFAM" id="SSF56219">
    <property type="entry name" value="DNase I-like"/>
    <property type="match status" value="1"/>
</dbReference>
<dbReference type="InterPro" id="IPR040256">
    <property type="entry name" value="At4g02000-like"/>
</dbReference>
<feature type="region of interest" description="Disordered" evidence="1">
    <location>
        <begin position="228"/>
        <end position="295"/>
    </location>
</feature>
<dbReference type="PANTHER" id="PTHR31286">
    <property type="entry name" value="GLYCINE-RICH CELL WALL STRUCTURAL PROTEIN 1.8-LIKE"/>
    <property type="match status" value="1"/>
</dbReference>
<feature type="compositionally biased region" description="Polar residues" evidence="1">
    <location>
        <begin position="228"/>
        <end position="244"/>
    </location>
</feature>
<accession>A0AAD6NNZ8</accession>
<reference evidence="2 3" key="1">
    <citation type="journal article" date="2023" name="Int. J. Mol. Sci.">
        <title>De Novo Assembly and Annotation of 11 Diverse Shrub Willow (Salix) Genomes Reveals Novel Gene Organization in Sex-Linked Regions.</title>
        <authorList>
            <person name="Hyden B."/>
            <person name="Feng K."/>
            <person name="Yates T.B."/>
            <person name="Jawdy S."/>
            <person name="Cereghino C."/>
            <person name="Smart L.B."/>
            <person name="Muchero W."/>
        </authorList>
    </citation>
    <scope>NUCLEOTIDE SEQUENCE [LARGE SCALE GENOMIC DNA]</scope>
    <source>
        <tissue evidence="2">Shoot tip</tissue>
    </source>
</reference>
<feature type="compositionally biased region" description="Polar residues" evidence="1">
    <location>
        <begin position="330"/>
        <end position="343"/>
    </location>
</feature>
<feature type="compositionally biased region" description="Basic residues" evidence="1">
    <location>
        <begin position="362"/>
        <end position="372"/>
    </location>
</feature>
<dbReference type="PANTHER" id="PTHR31286:SF99">
    <property type="entry name" value="DUF4283 DOMAIN-CONTAINING PROTEIN"/>
    <property type="match status" value="1"/>
</dbReference>
<dbReference type="Proteomes" id="UP001162972">
    <property type="component" value="Chromosome 14"/>
</dbReference>
<name>A0AAD6NNZ8_9ROSI</name>
<organism evidence="2 3">
    <name type="scientific">Salix udensis</name>
    <dbReference type="NCBI Taxonomy" id="889485"/>
    <lineage>
        <taxon>Eukaryota</taxon>
        <taxon>Viridiplantae</taxon>
        <taxon>Streptophyta</taxon>
        <taxon>Embryophyta</taxon>
        <taxon>Tracheophyta</taxon>
        <taxon>Spermatophyta</taxon>
        <taxon>Magnoliopsida</taxon>
        <taxon>eudicotyledons</taxon>
        <taxon>Gunneridae</taxon>
        <taxon>Pentapetalae</taxon>
        <taxon>rosids</taxon>
        <taxon>fabids</taxon>
        <taxon>Malpighiales</taxon>
        <taxon>Salicaceae</taxon>
        <taxon>Saliceae</taxon>
        <taxon>Salix</taxon>
    </lineage>
</organism>
<gene>
    <name evidence="2" type="ORF">OIU84_015496</name>
</gene>
<feature type="compositionally biased region" description="Low complexity" evidence="1">
    <location>
        <begin position="173"/>
        <end position="194"/>
    </location>
</feature>
<dbReference type="InterPro" id="IPR036691">
    <property type="entry name" value="Endo/exonu/phosph_ase_sf"/>
</dbReference>
<dbReference type="AlphaFoldDB" id="A0AAD6NNZ8"/>
<feature type="region of interest" description="Disordered" evidence="1">
    <location>
        <begin position="161"/>
        <end position="213"/>
    </location>
</feature>
<keyword evidence="3" id="KW-1185">Reference proteome</keyword>
<feature type="compositionally biased region" description="Polar residues" evidence="1">
    <location>
        <begin position="352"/>
        <end position="361"/>
    </location>
</feature>
<evidence type="ECO:0000313" key="3">
    <source>
        <dbReference type="Proteomes" id="UP001162972"/>
    </source>
</evidence>
<evidence type="ECO:0000313" key="2">
    <source>
        <dbReference type="EMBL" id="KAJ6399845.1"/>
    </source>
</evidence>
<comment type="caution">
    <text evidence="2">The sequence shown here is derived from an EMBL/GenBank/DDBJ whole genome shotgun (WGS) entry which is preliminary data.</text>
</comment>
<evidence type="ECO:0008006" key="4">
    <source>
        <dbReference type="Google" id="ProtNLM"/>
    </source>
</evidence>
<dbReference type="EMBL" id="JAPFFJ010000019">
    <property type="protein sequence ID" value="KAJ6399845.1"/>
    <property type="molecule type" value="Genomic_DNA"/>
</dbReference>
<sequence>MDKMSGGIFPRLSNIFPSSEHHSIQNMEELRAGTCDGHKVTDSFCFDSRRRMSCMKSWIRLKGLPFPLWTTQGLSQAASMVGKPLACDEHTHNCTRLDYARVCVVVDATTPYTYQFEIECTLSEAPINIEVEFEWKPQRCEKCKVFGHSCSSKTQVKQTLTPLLPKDNTLKTNDTQDQNAPNPQNPNFTTPNQADPTIQNPPSPKNPNSTIPPIQTLAAATTQNISSIQNPTTHMPQNPTPNHVASTSAQKQPPPPSSKAAITSTKDDKVPIVELVNSDGTPNPSPQQYHATSSHGRVQLCLENKMASMQTESKSDEWSLDTVAPKAQDSDTGSNTPNKSIQSKKPCENGRDTSPTLSWNTVRKRKGGRKKREVQTKLTTQRWDFISNTNTCNPPQCRILIGWNPAKNSLAILHSSPQWMTCAATSTSDNTIINITFVYDQNTLAERRVLWDYISANSASFSSEPWLLMGDFNAILSPQYRDGGDSNWYGHSEDFASTIRQSDLIHLPYRGIKLTWHNGQQGSNPIQKKLDWTFCNHNLLQNWSVAYTHFNPRSISDHNAMHTIFTSSLPPNKNPFHFLNLWLQREDFIPILEDIWNQHCTRNPLFILHTKLKAVKTRMKTYHILNTNHITHRLNQARTRWNQMQQQLSGNPSSTIFREQEREAAKQYANLSNGEEALYKHQSRIQWFKLGDQNTKFFHSGSL</sequence>